<organism evidence="1 2">
    <name type="scientific">Puccinia graminis f. sp. tritici (strain CRL 75-36-700-3 / race SCCL)</name>
    <name type="common">Black stem rust fungus</name>
    <dbReference type="NCBI Taxonomy" id="418459"/>
    <lineage>
        <taxon>Eukaryota</taxon>
        <taxon>Fungi</taxon>
        <taxon>Dikarya</taxon>
        <taxon>Basidiomycota</taxon>
        <taxon>Pucciniomycotina</taxon>
        <taxon>Pucciniomycetes</taxon>
        <taxon>Pucciniales</taxon>
        <taxon>Pucciniaceae</taxon>
        <taxon>Puccinia</taxon>
    </lineage>
</organism>
<dbReference type="InParanoid" id="E3K6Y9"/>
<dbReference type="Proteomes" id="UP000008783">
    <property type="component" value="Unassembled WGS sequence"/>
</dbReference>
<accession>E3K6Y9</accession>
<evidence type="ECO:0000313" key="1">
    <source>
        <dbReference type="EMBL" id="EFP80078.2"/>
    </source>
</evidence>
<dbReference type="OrthoDB" id="2507637at2759"/>
<evidence type="ECO:0000313" key="2">
    <source>
        <dbReference type="Proteomes" id="UP000008783"/>
    </source>
</evidence>
<reference evidence="2" key="2">
    <citation type="journal article" date="2011" name="Proc. Natl. Acad. Sci. U.S.A.">
        <title>Obligate biotrophy features unraveled by the genomic analysis of rust fungi.</title>
        <authorList>
            <person name="Duplessis S."/>
            <person name="Cuomo C.A."/>
            <person name="Lin Y.-C."/>
            <person name="Aerts A."/>
            <person name="Tisserant E."/>
            <person name="Veneault-Fourrey C."/>
            <person name="Joly D.L."/>
            <person name="Hacquard S."/>
            <person name="Amselem J."/>
            <person name="Cantarel B.L."/>
            <person name="Chiu R."/>
            <person name="Coutinho P.M."/>
            <person name="Feau N."/>
            <person name="Field M."/>
            <person name="Frey P."/>
            <person name="Gelhaye E."/>
            <person name="Goldberg J."/>
            <person name="Grabherr M.G."/>
            <person name="Kodira C.D."/>
            <person name="Kohler A."/>
            <person name="Kuees U."/>
            <person name="Lindquist E.A."/>
            <person name="Lucas S.M."/>
            <person name="Mago R."/>
            <person name="Mauceli E."/>
            <person name="Morin E."/>
            <person name="Murat C."/>
            <person name="Pangilinan J.L."/>
            <person name="Park R."/>
            <person name="Pearson M."/>
            <person name="Quesneville H."/>
            <person name="Rouhier N."/>
            <person name="Sakthikumar S."/>
            <person name="Salamov A.A."/>
            <person name="Schmutz J."/>
            <person name="Selles B."/>
            <person name="Shapiro H."/>
            <person name="Tanguay P."/>
            <person name="Tuskan G.A."/>
            <person name="Henrissat B."/>
            <person name="Van de Peer Y."/>
            <person name="Rouze P."/>
            <person name="Ellis J.G."/>
            <person name="Dodds P.N."/>
            <person name="Schein J.E."/>
            <person name="Zhong S."/>
            <person name="Hamelin R.C."/>
            <person name="Grigoriev I.V."/>
            <person name="Szabo L.J."/>
            <person name="Martin F."/>
        </authorList>
    </citation>
    <scope>NUCLEOTIDE SEQUENCE [LARGE SCALE GENOMIC DNA]</scope>
    <source>
        <strain evidence="2">CRL 75-36-700-3 / race SCCL</strain>
    </source>
</reference>
<dbReference type="HOGENOM" id="CLU_2441937_0_0_1"/>
<dbReference type="KEGG" id="pgr:PGTG_05303"/>
<dbReference type="RefSeq" id="XP_003324497.2">
    <property type="nucleotide sequence ID" value="XM_003324449.2"/>
</dbReference>
<sequence>MNIMPKTLAIQLKLPSRKINMNIMGIGGNSMPIVGLAEGVHLCIDEEEQKGANFFTAQGKVYTVLGKPFLADHKIPGWEMALCFSMTIKS</sequence>
<name>E3K6Y9_PUCGT</name>
<keyword evidence="2" id="KW-1185">Reference proteome</keyword>
<protein>
    <submittedName>
        <fullName evidence="1">Uncharacterized protein</fullName>
    </submittedName>
</protein>
<proteinExistence type="predicted"/>
<dbReference type="GeneID" id="10534095"/>
<reference key="1">
    <citation type="submission" date="2007-01" db="EMBL/GenBank/DDBJ databases">
        <title>The Genome Sequence of Puccinia graminis f. sp. tritici Strain CRL 75-36-700-3.</title>
        <authorList>
            <consortium name="The Broad Institute Genome Sequencing Platform"/>
            <person name="Birren B."/>
            <person name="Lander E."/>
            <person name="Galagan J."/>
            <person name="Nusbaum C."/>
            <person name="Devon K."/>
            <person name="Cuomo C."/>
            <person name="Jaffe D."/>
            <person name="Butler J."/>
            <person name="Alvarez P."/>
            <person name="Gnerre S."/>
            <person name="Grabherr M."/>
            <person name="Mauceli E."/>
            <person name="Brockman W."/>
            <person name="Young S."/>
            <person name="LaButti K."/>
            <person name="Sykes S."/>
            <person name="DeCaprio D."/>
            <person name="Crawford M."/>
            <person name="Koehrsen M."/>
            <person name="Engels R."/>
            <person name="Montgomery P."/>
            <person name="Pearson M."/>
            <person name="Howarth C."/>
            <person name="Larson L."/>
            <person name="White J."/>
            <person name="Zeng Q."/>
            <person name="Kodira C."/>
            <person name="Yandava C."/>
            <person name="Alvarado L."/>
            <person name="O'Leary S."/>
            <person name="Szabo L."/>
            <person name="Dean R."/>
            <person name="Schein J."/>
        </authorList>
    </citation>
    <scope>NUCLEOTIDE SEQUENCE</scope>
    <source>
        <strain>CRL 75-36-700-3</strain>
    </source>
</reference>
<gene>
    <name evidence="1" type="ORF">PGTG_05303</name>
</gene>
<dbReference type="EMBL" id="DS178274">
    <property type="protein sequence ID" value="EFP80078.2"/>
    <property type="molecule type" value="Genomic_DNA"/>
</dbReference>
<dbReference type="AlphaFoldDB" id="E3K6Y9"/>
<dbReference type="VEuPathDB" id="FungiDB:PGTG_05303"/>